<dbReference type="Gene3D" id="3.40.50.1820">
    <property type="entry name" value="alpha/beta hydrolase"/>
    <property type="match status" value="1"/>
</dbReference>
<evidence type="ECO:0000313" key="3">
    <source>
        <dbReference type="EMBL" id="TDU39772.1"/>
    </source>
</evidence>
<gene>
    <name evidence="3" type="ORF">BXY82_1802</name>
</gene>
<dbReference type="InterPro" id="IPR029058">
    <property type="entry name" value="AB_hydrolase_fold"/>
</dbReference>
<dbReference type="InterPro" id="IPR000801">
    <property type="entry name" value="Esterase-like"/>
</dbReference>
<dbReference type="GO" id="GO:0016788">
    <property type="term" value="F:hydrolase activity, acting on ester bonds"/>
    <property type="evidence" value="ECO:0007669"/>
    <property type="project" value="TreeGrafter"/>
</dbReference>
<dbReference type="SUPFAM" id="SSF53474">
    <property type="entry name" value="alpha/beta-Hydrolases"/>
    <property type="match status" value="1"/>
</dbReference>
<evidence type="ECO:0000313" key="4">
    <source>
        <dbReference type="Proteomes" id="UP000294689"/>
    </source>
</evidence>
<protein>
    <submittedName>
        <fullName evidence="3">Uncharacterized protein</fullName>
    </submittedName>
</protein>
<comment type="caution">
    <text evidence="3">The sequence shown here is derived from an EMBL/GenBank/DDBJ whole genome shotgun (WGS) entry which is preliminary data.</text>
</comment>
<accession>A0A4R7PZB1</accession>
<dbReference type="EMBL" id="SOBW01000008">
    <property type="protein sequence ID" value="TDU39772.1"/>
    <property type="molecule type" value="Genomic_DNA"/>
</dbReference>
<dbReference type="AlphaFoldDB" id="A0A4R7PZB1"/>
<evidence type="ECO:0000256" key="1">
    <source>
        <dbReference type="ARBA" id="ARBA00005622"/>
    </source>
</evidence>
<proteinExistence type="inferred from homology"/>
<dbReference type="PANTHER" id="PTHR40841:SF2">
    <property type="entry name" value="SIDEROPHORE-DEGRADING ESTERASE (EUROFUNG)"/>
    <property type="match status" value="1"/>
</dbReference>
<dbReference type="Proteomes" id="UP000294689">
    <property type="component" value="Unassembled WGS sequence"/>
</dbReference>
<dbReference type="RefSeq" id="WP_133757827.1">
    <property type="nucleotide sequence ID" value="NZ_SOBW01000008.1"/>
</dbReference>
<organism evidence="3 4">
    <name type="scientific">Gelidibacter sediminis</name>
    <dbReference type="NCBI Taxonomy" id="1608710"/>
    <lineage>
        <taxon>Bacteria</taxon>
        <taxon>Pseudomonadati</taxon>
        <taxon>Bacteroidota</taxon>
        <taxon>Flavobacteriia</taxon>
        <taxon>Flavobacteriales</taxon>
        <taxon>Flavobacteriaceae</taxon>
        <taxon>Gelidibacter</taxon>
    </lineage>
</organism>
<sequence length="417" mass="47951">MSPIKFIIAIGLSICYQGAAYGQPKPQQQYLQQVGTLDSLYSETLQEYRKIYVELPENYNPAQNEKYPVVFILDGEVFLPTLTNIHRFYSGGFFPEMILVGIANESHRMRDFTTSKVTQMYGRPFEQDNGEAVNFHKFIASELIPYIEDTYPVTNFRTLIGHSYGGLFTMYSLLYHPAVFSNYIAIDPSLDWDDQHLLKAAQALIPSQTFKNKSVFMSLSGQLHMQDATITLENVMQDTTDFTLFSRSNMAFANLMTTNAQNGLDFNWKFYPKDLHGTVALPSIRDGLISVFEWFQMEHTDEINNFDTPKERLMEIVKYRQQKLKAHFGYAQPPYPEELLTMSGYMNMDIGQPEKAKMYLEFALKYYPQSANAHAAMADYYENTNNTNKALLMLTKAFDLSGDSAYKERLDALKKKK</sequence>
<dbReference type="InterPro" id="IPR011990">
    <property type="entry name" value="TPR-like_helical_dom_sf"/>
</dbReference>
<dbReference type="Pfam" id="PF00756">
    <property type="entry name" value="Esterase"/>
    <property type="match status" value="1"/>
</dbReference>
<reference evidence="3 4" key="1">
    <citation type="submission" date="2019-03" db="EMBL/GenBank/DDBJ databases">
        <title>Genomic Encyclopedia of Archaeal and Bacterial Type Strains, Phase II (KMG-II): from individual species to whole genera.</title>
        <authorList>
            <person name="Goeker M."/>
        </authorList>
    </citation>
    <scope>NUCLEOTIDE SEQUENCE [LARGE SCALE GENOMIC DNA]</scope>
    <source>
        <strain evidence="3 4">DSM 28135</strain>
    </source>
</reference>
<evidence type="ECO:0000256" key="2">
    <source>
        <dbReference type="ARBA" id="ARBA00022801"/>
    </source>
</evidence>
<dbReference type="OrthoDB" id="9784036at2"/>
<name>A0A4R7PZB1_9FLAO</name>
<keyword evidence="2" id="KW-0378">Hydrolase</keyword>
<dbReference type="PANTHER" id="PTHR40841">
    <property type="entry name" value="SIDEROPHORE TRIACETYLFUSARININE C ESTERASE"/>
    <property type="match status" value="1"/>
</dbReference>
<keyword evidence="4" id="KW-1185">Reference proteome</keyword>
<dbReference type="SUPFAM" id="SSF48452">
    <property type="entry name" value="TPR-like"/>
    <property type="match status" value="1"/>
</dbReference>
<dbReference type="InterPro" id="IPR052558">
    <property type="entry name" value="Siderophore_Hydrolase_D"/>
</dbReference>
<comment type="similarity">
    <text evidence="1">Belongs to the esterase D family.</text>
</comment>